<dbReference type="InterPro" id="IPR000297">
    <property type="entry name" value="PPIase_PpiC"/>
</dbReference>
<reference evidence="9 10" key="1">
    <citation type="submission" date="2019-03" db="EMBL/GenBank/DDBJ databases">
        <authorList>
            <person name="Sebastian G."/>
            <person name="Baumann P."/>
            <person name="Ruckert C."/>
            <person name="Kalinowski J."/>
            <person name="Nebel B."/>
            <person name="Takors R."/>
            <person name="Blombach B."/>
        </authorList>
    </citation>
    <scope>NUCLEOTIDE SEQUENCE [LARGE SCALE GENOMIC DNA]</scope>
    <source>
        <strain evidence="9 10">DSM 1084</strain>
    </source>
</reference>
<keyword evidence="1 7" id="KW-0732">Signal</keyword>
<dbReference type="KEGG" id="hpse:HPF_23025"/>
<feature type="domain" description="PpiC" evidence="8">
    <location>
        <begin position="308"/>
        <end position="407"/>
    </location>
</feature>
<organism evidence="9 10">
    <name type="scientific">Hydrogenophaga pseudoflava</name>
    <name type="common">Pseudomonas carboxydoflava</name>
    <dbReference type="NCBI Taxonomy" id="47421"/>
    <lineage>
        <taxon>Bacteria</taxon>
        <taxon>Pseudomonadati</taxon>
        <taxon>Pseudomonadota</taxon>
        <taxon>Betaproteobacteria</taxon>
        <taxon>Burkholderiales</taxon>
        <taxon>Comamonadaceae</taxon>
        <taxon>Hydrogenophaga</taxon>
    </lineage>
</organism>
<dbReference type="InterPro" id="IPR023058">
    <property type="entry name" value="PPIase_PpiC_CS"/>
</dbReference>
<keyword evidence="6 7" id="KW-0413">Isomerase</keyword>
<dbReference type="Gene3D" id="3.10.50.40">
    <property type="match status" value="2"/>
</dbReference>
<gene>
    <name evidence="9" type="primary">surA2</name>
    <name evidence="7" type="synonym">surA</name>
    <name evidence="9" type="ORF">HPF_23025</name>
</gene>
<sequence>MTDRPGVHLRGLQILLAGGLLLGAWPAQGQALRPAAELQRPVSGPSTRTVDYIVALVNSEPVTNFDVRQRMLRVEQQFAAQGRSLPPRDQLAKQVMEQLIVERALLQQATEQGVRVDEATLAQAEQSLAAQNQLSVEAFRRRLAAEGMDINKLRNELRNQVLLQRLRDREVEARVRVTEADIDRFIAERQAARPEGLELNLGHVLVQVPEGAGPDKLRELEARAQGVADRLRNGADLAVQAREYSEAPEASSGGLLGFRPLSRLPELFVQATRNLPVGGVAGPLRSAAGLHVLKVVDKRQAPLPELSVVQSRARHILLRPGAQLSQDEAIARLNSYRQQVAAGQASFEDLARQHSQDGSARQGGDLGWVSPGQFVPEFEQVMNALRPGEVSQPVVSRFGVHLIRLEERRQAALSEREQRDMARELVREQKADDAINAWTEEVRSRAFVEMREAPQP</sequence>
<keyword evidence="3 7" id="KW-0574">Periplasm</keyword>
<dbReference type="PROSITE" id="PS50198">
    <property type="entry name" value="PPIC_PPIASE_2"/>
    <property type="match status" value="2"/>
</dbReference>
<evidence type="ECO:0000256" key="5">
    <source>
        <dbReference type="ARBA" id="ARBA00023186"/>
    </source>
</evidence>
<accession>A0A4P6X5M0</accession>
<dbReference type="AlphaFoldDB" id="A0A4P6X5M0"/>
<evidence type="ECO:0000259" key="8">
    <source>
        <dbReference type="PROSITE" id="PS50198"/>
    </source>
</evidence>
<dbReference type="Pfam" id="PF09312">
    <property type="entry name" value="SurA_N"/>
    <property type="match status" value="1"/>
</dbReference>
<dbReference type="InterPro" id="IPR046357">
    <property type="entry name" value="PPIase_dom_sf"/>
</dbReference>
<name>A0A4P6X5M0_HYDPS</name>
<evidence type="ECO:0000313" key="10">
    <source>
        <dbReference type="Proteomes" id="UP000293912"/>
    </source>
</evidence>
<evidence type="ECO:0000313" key="9">
    <source>
        <dbReference type="EMBL" id="QBM30579.1"/>
    </source>
</evidence>
<evidence type="ECO:0000256" key="2">
    <source>
        <dbReference type="ARBA" id="ARBA00022737"/>
    </source>
</evidence>
<dbReference type="GO" id="GO:0003755">
    <property type="term" value="F:peptidyl-prolyl cis-trans isomerase activity"/>
    <property type="evidence" value="ECO:0007669"/>
    <property type="project" value="UniProtKB-UniRule"/>
</dbReference>
<dbReference type="EC" id="5.2.1.8" evidence="7"/>
<dbReference type="InterPro" id="IPR050280">
    <property type="entry name" value="OMP_Chaperone_SurA"/>
</dbReference>
<dbReference type="EMBL" id="CP037867">
    <property type="protein sequence ID" value="QBM30579.1"/>
    <property type="molecule type" value="Genomic_DNA"/>
</dbReference>
<dbReference type="InterPro" id="IPR027304">
    <property type="entry name" value="Trigger_fact/SurA_dom_sf"/>
</dbReference>
<dbReference type="GO" id="GO:0050821">
    <property type="term" value="P:protein stabilization"/>
    <property type="evidence" value="ECO:0007669"/>
    <property type="project" value="InterPro"/>
</dbReference>
<dbReference type="PANTHER" id="PTHR47637:SF1">
    <property type="entry name" value="CHAPERONE SURA"/>
    <property type="match status" value="1"/>
</dbReference>
<dbReference type="InterPro" id="IPR023034">
    <property type="entry name" value="PPIase_SurA"/>
</dbReference>
<comment type="function">
    <text evidence="7">Chaperone involved in the correct folding and assembly of outer membrane proteins. Recognizes specific patterns of aromatic residues and the orientation of their side chains, which are found more frequently in integral outer membrane proteins. May act in both early periplasmic and late outer membrane-associated steps of protein maturation.</text>
</comment>
<dbReference type="Gene3D" id="1.10.4030.10">
    <property type="entry name" value="Porin chaperone SurA, peptide-binding domain"/>
    <property type="match status" value="1"/>
</dbReference>
<proteinExistence type="inferred from homology"/>
<dbReference type="PROSITE" id="PS01096">
    <property type="entry name" value="PPIC_PPIASE_1"/>
    <property type="match status" value="1"/>
</dbReference>
<dbReference type="GO" id="GO:0030288">
    <property type="term" value="C:outer membrane-bounded periplasmic space"/>
    <property type="evidence" value="ECO:0007669"/>
    <property type="project" value="InterPro"/>
</dbReference>
<dbReference type="PANTHER" id="PTHR47637">
    <property type="entry name" value="CHAPERONE SURA"/>
    <property type="match status" value="1"/>
</dbReference>
<dbReference type="InterPro" id="IPR015391">
    <property type="entry name" value="SurA_N"/>
</dbReference>
<dbReference type="SUPFAM" id="SSF109998">
    <property type="entry name" value="Triger factor/SurA peptide-binding domain-like"/>
    <property type="match status" value="1"/>
</dbReference>
<evidence type="ECO:0000256" key="6">
    <source>
        <dbReference type="ARBA" id="ARBA00023235"/>
    </source>
</evidence>
<feature type="domain" description="PpiC" evidence="8">
    <location>
        <begin position="196"/>
        <end position="297"/>
    </location>
</feature>
<evidence type="ECO:0000256" key="3">
    <source>
        <dbReference type="ARBA" id="ARBA00022764"/>
    </source>
</evidence>
<protein>
    <recommendedName>
        <fullName evidence="7">Chaperone SurA</fullName>
    </recommendedName>
    <alternativeName>
        <fullName evidence="7">Peptidyl-prolyl cis-trans isomerase SurA</fullName>
        <shortName evidence="7">PPIase SurA</shortName>
        <ecNumber evidence="7">5.2.1.8</ecNumber>
    </alternativeName>
    <alternativeName>
        <fullName evidence="7">Rotamase SurA</fullName>
    </alternativeName>
</protein>
<keyword evidence="2 7" id="KW-0677">Repeat</keyword>
<dbReference type="GO" id="GO:0043165">
    <property type="term" value="P:Gram-negative-bacterium-type cell outer membrane assembly"/>
    <property type="evidence" value="ECO:0007669"/>
    <property type="project" value="InterPro"/>
</dbReference>
<dbReference type="GO" id="GO:0051082">
    <property type="term" value="F:unfolded protein binding"/>
    <property type="evidence" value="ECO:0007669"/>
    <property type="project" value="UniProtKB-UniRule"/>
</dbReference>
<comment type="domain">
    <text evidence="7">The PPIase activity resides only in the second parvulin domain. The N-terminal region and the C-terminal tail are necessary and sufficient for the chaperone activity of SurA. The PPIase activity is dispensable for SurA to function as a chaperone. The N-terminal region and the C-terminal tail are also required for porin recognition.</text>
</comment>
<comment type="catalytic activity">
    <reaction evidence="7">
        <text>[protein]-peptidylproline (omega=180) = [protein]-peptidylproline (omega=0)</text>
        <dbReference type="Rhea" id="RHEA:16237"/>
        <dbReference type="Rhea" id="RHEA-COMP:10747"/>
        <dbReference type="Rhea" id="RHEA-COMP:10748"/>
        <dbReference type="ChEBI" id="CHEBI:83833"/>
        <dbReference type="ChEBI" id="CHEBI:83834"/>
        <dbReference type="EC" id="5.2.1.8"/>
    </reaction>
</comment>
<keyword evidence="10" id="KW-1185">Reference proteome</keyword>
<keyword evidence="4 7" id="KW-0697">Rotamase</keyword>
<dbReference type="Proteomes" id="UP000293912">
    <property type="component" value="Chromosome"/>
</dbReference>
<dbReference type="Pfam" id="PF00639">
    <property type="entry name" value="Rotamase"/>
    <property type="match status" value="2"/>
</dbReference>
<dbReference type="SUPFAM" id="SSF54534">
    <property type="entry name" value="FKBP-like"/>
    <property type="match status" value="2"/>
</dbReference>
<dbReference type="GO" id="GO:0006457">
    <property type="term" value="P:protein folding"/>
    <property type="evidence" value="ECO:0007669"/>
    <property type="project" value="UniProtKB-UniRule"/>
</dbReference>
<evidence type="ECO:0000256" key="7">
    <source>
        <dbReference type="HAMAP-Rule" id="MF_01183"/>
    </source>
</evidence>
<evidence type="ECO:0000256" key="1">
    <source>
        <dbReference type="ARBA" id="ARBA00022729"/>
    </source>
</evidence>
<comment type="subcellular location">
    <subcellularLocation>
        <location evidence="7">Periplasm</location>
    </subcellularLocation>
    <text evidence="7">Is capable of associating with the outer membrane.</text>
</comment>
<keyword evidence="5 7" id="KW-0143">Chaperone</keyword>
<dbReference type="HAMAP" id="MF_01183">
    <property type="entry name" value="Chaperone_SurA"/>
    <property type="match status" value="1"/>
</dbReference>
<dbReference type="GO" id="GO:0042277">
    <property type="term" value="F:peptide binding"/>
    <property type="evidence" value="ECO:0007669"/>
    <property type="project" value="InterPro"/>
</dbReference>
<evidence type="ECO:0000256" key="4">
    <source>
        <dbReference type="ARBA" id="ARBA00023110"/>
    </source>
</evidence>